<proteinExistence type="predicted"/>
<sequence>MLQLKESLFLKLLWEQAGEEGKKIAAACLGSGIMQGLAVFSVLQGLQQLSEDGLEFSTFLAFLVSLASFYFLFRYITGRSAQIALRGIMEWRMRIAAKLRGVSLLEYEKLDKNRIQSALLDGREMVVEAARMLVAASANTVMVVLSFAKMATVSIPGTLGVFLFLAMGFWIFLHLINKVHAHMGPAMQADQRFCAGLRDLYAGLLQLKMHKPRTTALFGEQIIPDLSVASEARDATEHRHALGISFFAMFNLLILGLILFIMPKVLNLETSETSSLLVLCMFSLSPLISLITSVPMMAKVEMSLQELAAVESQIDAVTEPFENAGVKARWQQADPTVPDFDSIALRDVRFDYHDRNGMRLFGIAVDSFELRKGELVFIRGGNGSGKSTFMKVLAGLYAPESGEMFLNNVMLSDVNMESYRNLFTIVPTDYHLFSRPLGLNITPAQLTDVLRTLHMETKVSLLEDGTFSTLDLSAGQRKRLALACALLEKRHIYLFDEVAADFDPVFRRYFYEELLPDIIRQGGTILAISHDDRYFHVADRVLTMREGGFVEEPSGEGAQA</sequence>
<feature type="transmembrane region" description="Helical" evidence="7">
    <location>
        <begin position="24"/>
        <end position="44"/>
    </location>
</feature>
<dbReference type="SUPFAM" id="SSF52540">
    <property type="entry name" value="P-loop containing nucleoside triphosphate hydrolases"/>
    <property type="match status" value="1"/>
</dbReference>
<feature type="transmembrane region" description="Helical" evidence="7">
    <location>
        <begin position="274"/>
        <end position="294"/>
    </location>
</feature>
<feature type="transmembrane region" description="Helical" evidence="7">
    <location>
        <begin position="241"/>
        <end position="262"/>
    </location>
</feature>
<evidence type="ECO:0000256" key="5">
    <source>
        <dbReference type="ARBA" id="ARBA00022989"/>
    </source>
</evidence>
<gene>
    <name evidence="9" type="ORF">KM92DES2_10569</name>
</gene>
<dbReference type="RefSeq" id="WP_227117741.1">
    <property type="nucleotide sequence ID" value="NZ_LT598928.1"/>
</dbReference>
<dbReference type="GO" id="GO:0034040">
    <property type="term" value="F:ATPase-coupled lipid transmembrane transporter activity"/>
    <property type="evidence" value="ECO:0007669"/>
    <property type="project" value="TreeGrafter"/>
</dbReference>
<keyword evidence="2 7" id="KW-0812">Transmembrane</keyword>
<dbReference type="PROSITE" id="PS50893">
    <property type="entry name" value="ABC_TRANSPORTER_2"/>
    <property type="match status" value="1"/>
</dbReference>
<evidence type="ECO:0000256" key="3">
    <source>
        <dbReference type="ARBA" id="ARBA00022741"/>
    </source>
</evidence>
<protein>
    <submittedName>
        <fullName evidence="9">Cyclic peptide transporter family protein</fullName>
    </submittedName>
</protein>
<reference evidence="9" key="1">
    <citation type="submission" date="2016-04" db="EMBL/GenBank/DDBJ databases">
        <authorList>
            <person name="Evans L.H."/>
            <person name="Alamgir A."/>
            <person name="Owens N."/>
            <person name="Weber N.D."/>
            <person name="Virtaneva K."/>
            <person name="Barbian K."/>
            <person name="Babar A."/>
            <person name="Rosenke K."/>
        </authorList>
    </citation>
    <scope>NUCLEOTIDE SEQUENCE</scope>
    <source>
        <strain evidence="9">92-2</strain>
    </source>
</reference>
<dbReference type="InterPro" id="IPR036640">
    <property type="entry name" value="ABC1_TM_sf"/>
</dbReference>
<dbReference type="Pfam" id="PF00005">
    <property type="entry name" value="ABC_tran"/>
    <property type="match status" value="1"/>
</dbReference>
<feature type="transmembrane region" description="Helical" evidence="7">
    <location>
        <begin position="56"/>
        <end position="76"/>
    </location>
</feature>
<evidence type="ECO:0000256" key="2">
    <source>
        <dbReference type="ARBA" id="ARBA00022692"/>
    </source>
</evidence>
<dbReference type="SMART" id="SM00382">
    <property type="entry name" value="AAA"/>
    <property type="match status" value="1"/>
</dbReference>
<keyword evidence="6 7" id="KW-0472">Membrane</keyword>
<dbReference type="InterPro" id="IPR003439">
    <property type="entry name" value="ABC_transporter-like_ATP-bd"/>
</dbReference>
<dbReference type="Gene3D" id="3.40.50.300">
    <property type="entry name" value="P-loop containing nucleotide triphosphate hydrolases"/>
    <property type="match status" value="1"/>
</dbReference>
<evidence type="ECO:0000256" key="1">
    <source>
        <dbReference type="ARBA" id="ARBA00004651"/>
    </source>
</evidence>
<dbReference type="GO" id="GO:0016887">
    <property type="term" value="F:ATP hydrolysis activity"/>
    <property type="evidence" value="ECO:0007669"/>
    <property type="project" value="InterPro"/>
</dbReference>
<feature type="domain" description="ABC transporter" evidence="8">
    <location>
        <begin position="343"/>
        <end position="560"/>
    </location>
</feature>
<dbReference type="PANTHER" id="PTHR24221">
    <property type="entry name" value="ATP-BINDING CASSETTE SUB-FAMILY B"/>
    <property type="match status" value="1"/>
</dbReference>
<feature type="transmembrane region" description="Helical" evidence="7">
    <location>
        <begin position="154"/>
        <end position="173"/>
    </location>
</feature>
<keyword evidence="4" id="KW-0067">ATP-binding</keyword>
<dbReference type="GO" id="GO:0005524">
    <property type="term" value="F:ATP binding"/>
    <property type="evidence" value="ECO:0007669"/>
    <property type="project" value="UniProtKB-KW"/>
</dbReference>
<name>A0A212J5L8_9BACT</name>
<dbReference type="AlphaFoldDB" id="A0A212J5L8"/>
<dbReference type="InterPro" id="IPR017871">
    <property type="entry name" value="ABC_transporter-like_CS"/>
</dbReference>
<dbReference type="GO" id="GO:0005886">
    <property type="term" value="C:plasma membrane"/>
    <property type="evidence" value="ECO:0007669"/>
    <property type="project" value="UniProtKB-SubCell"/>
</dbReference>
<dbReference type="CDD" id="cd03228">
    <property type="entry name" value="ABCC_MRP_Like"/>
    <property type="match status" value="1"/>
</dbReference>
<dbReference type="InterPro" id="IPR027417">
    <property type="entry name" value="P-loop_NTPase"/>
</dbReference>
<dbReference type="PROSITE" id="PS00211">
    <property type="entry name" value="ABC_TRANSPORTER_1"/>
    <property type="match status" value="1"/>
</dbReference>
<accession>A0A212J5L8</accession>
<evidence type="ECO:0000256" key="4">
    <source>
        <dbReference type="ARBA" id="ARBA00022840"/>
    </source>
</evidence>
<comment type="subcellular location">
    <subcellularLocation>
        <location evidence="1">Cell membrane</location>
        <topology evidence="1">Multi-pass membrane protein</topology>
    </subcellularLocation>
</comment>
<dbReference type="InterPro" id="IPR039421">
    <property type="entry name" value="Type_1_exporter"/>
</dbReference>
<evidence type="ECO:0000259" key="8">
    <source>
        <dbReference type="PROSITE" id="PS50893"/>
    </source>
</evidence>
<dbReference type="SUPFAM" id="SSF90123">
    <property type="entry name" value="ABC transporter transmembrane region"/>
    <property type="match status" value="1"/>
</dbReference>
<evidence type="ECO:0000256" key="6">
    <source>
        <dbReference type="ARBA" id="ARBA00023136"/>
    </source>
</evidence>
<organism evidence="9">
    <name type="scientific">uncultured Desulfovibrio sp</name>
    <dbReference type="NCBI Taxonomy" id="167968"/>
    <lineage>
        <taxon>Bacteria</taxon>
        <taxon>Pseudomonadati</taxon>
        <taxon>Thermodesulfobacteriota</taxon>
        <taxon>Desulfovibrionia</taxon>
        <taxon>Desulfovibrionales</taxon>
        <taxon>Desulfovibrionaceae</taxon>
        <taxon>Desulfovibrio</taxon>
        <taxon>environmental samples</taxon>
    </lineage>
</organism>
<keyword evidence="3" id="KW-0547">Nucleotide-binding</keyword>
<dbReference type="InterPro" id="IPR003593">
    <property type="entry name" value="AAA+_ATPase"/>
</dbReference>
<dbReference type="EMBL" id="FLUP01000001">
    <property type="protein sequence ID" value="SBV94740.1"/>
    <property type="molecule type" value="Genomic_DNA"/>
</dbReference>
<dbReference type="PANTHER" id="PTHR24221:SF653">
    <property type="entry name" value="TRANSPORT ATP-BINDING PROTEIN CYDC"/>
    <property type="match status" value="1"/>
</dbReference>
<keyword evidence="5 7" id="KW-1133">Transmembrane helix</keyword>
<evidence type="ECO:0000256" key="7">
    <source>
        <dbReference type="SAM" id="Phobius"/>
    </source>
</evidence>
<evidence type="ECO:0000313" key="9">
    <source>
        <dbReference type="EMBL" id="SBV94740.1"/>
    </source>
</evidence>